<evidence type="ECO:0000256" key="2">
    <source>
        <dbReference type="ARBA" id="ARBA00022771"/>
    </source>
</evidence>
<dbReference type="InterPro" id="IPR013083">
    <property type="entry name" value="Znf_RING/FYVE/PHD"/>
</dbReference>
<feature type="compositionally biased region" description="Low complexity" evidence="5">
    <location>
        <begin position="36"/>
        <end position="51"/>
    </location>
</feature>
<feature type="compositionally biased region" description="Low complexity" evidence="5">
    <location>
        <begin position="58"/>
        <end position="82"/>
    </location>
</feature>
<dbReference type="Proteomes" id="UP000199727">
    <property type="component" value="Unassembled WGS sequence"/>
</dbReference>
<accession>A0A854Q187</accession>
<name>A0A854Q187_CRYNE</name>
<dbReference type="GO" id="GO:0061630">
    <property type="term" value="F:ubiquitin protein ligase activity"/>
    <property type="evidence" value="ECO:0007669"/>
    <property type="project" value="InterPro"/>
</dbReference>
<feature type="compositionally biased region" description="Polar residues" evidence="5">
    <location>
        <begin position="117"/>
        <end position="128"/>
    </location>
</feature>
<feature type="compositionally biased region" description="Basic residues" evidence="5">
    <location>
        <begin position="283"/>
        <end position="293"/>
    </location>
</feature>
<evidence type="ECO:0000313" key="7">
    <source>
        <dbReference type="EMBL" id="OXG09850.1"/>
    </source>
</evidence>
<comment type="caution">
    <text evidence="7">The sequence shown here is derived from an EMBL/GenBank/DDBJ whole genome shotgun (WGS) entry which is preliminary data.</text>
</comment>
<dbReference type="InterPro" id="IPR017907">
    <property type="entry name" value="Znf_RING_CS"/>
</dbReference>
<gene>
    <name evidence="7" type="ORF">C361_07034</name>
</gene>
<evidence type="ECO:0000256" key="5">
    <source>
        <dbReference type="SAM" id="MobiDB-lite"/>
    </source>
</evidence>
<dbReference type="InterPro" id="IPR001841">
    <property type="entry name" value="Znf_RING"/>
</dbReference>
<dbReference type="PANTHER" id="PTHR47094">
    <property type="entry name" value="ELFLESS, ISOFORM B"/>
    <property type="match status" value="1"/>
</dbReference>
<dbReference type="Pfam" id="PF13445">
    <property type="entry name" value="zf-RING_UBOX"/>
    <property type="match status" value="1"/>
</dbReference>
<proteinExistence type="predicted"/>
<dbReference type="GO" id="GO:0008270">
    <property type="term" value="F:zinc ion binding"/>
    <property type="evidence" value="ECO:0007669"/>
    <property type="project" value="UniProtKB-KW"/>
</dbReference>
<dbReference type="CDD" id="cd16449">
    <property type="entry name" value="RING-HC"/>
    <property type="match status" value="1"/>
</dbReference>
<organism evidence="7 8">
    <name type="scientific">Cryptococcus neoformans Tu259-1</name>
    <dbReference type="NCBI Taxonomy" id="1230072"/>
    <lineage>
        <taxon>Eukaryota</taxon>
        <taxon>Fungi</taxon>
        <taxon>Dikarya</taxon>
        <taxon>Basidiomycota</taxon>
        <taxon>Agaricomycotina</taxon>
        <taxon>Tremellomycetes</taxon>
        <taxon>Tremellales</taxon>
        <taxon>Cryptococcaceae</taxon>
        <taxon>Cryptococcus</taxon>
        <taxon>Cryptococcus neoformans species complex</taxon>
    </lineage>
</organism>
<dbReference type="InterPro" id="IPR027370">
    <property type="entry name" value="Znf-RING_euk"/>
</dbReference>
<dbReference type="SUPFAM" id="SSF57850">
    <property type="entry name" value="RING/U-box"/>
    <property type="match status" value="1"/>
</dbReference>
<protein>
    <recommendedName>
        <fullName evidence="6">RING-type domain-containing protein</fullName>
    </recommendedName>
</protein>
<keyword evidence="2 4" id="KW-0863">Zinc-finger</keyword>
<dbReference type="GO" id="GO:0032183">
    <property type="term" value="F:SUMO binding"/>
    <property type="evidence" value="ECO:0007669"/>
    <property type="project" value="TreeGrafter"/>
</dbReference>
<evidence type="ECO:0000313" key="8">
    <source>
        <dbReference type="Proteomes" id="UP000199727"/>
    </source>
</evidence>
<evidence type="ECO:0000259" key="6">
    <source>
        <dbReference type="PROSITE" id="PS50089"/>
    </source>
</evidence>
<dbReference type="PANTHER" id="PTHR47094:SF1">
    <property type="entry name" value="RING-TYPE E3 UBIQUITIN TRANSFERASE"/>
    <property type="match status" value="1"/>
</dbReference>
<dbReference type="AlphaFoldDB" id="A0A854Q187"/>
<dbReference type="OrthoDB" id="2576135at2759"/>
<dbReference type="EMBL" id="AMKT01000115">
    <property type="protein sequence ID" value="OXG09850.1"/>
    <property type="molecule type" value="Genomic_DNA"/>
</dbReference>
<dbReference type="SMART" id="SM00184">
    <property type="entry name" value="RING"/>
    <property type="match status" value="1"/>
</dbReference>
<sequence>MPPAASPPSPHASLRPRPTIADVPIAPRRRLRDGSRAGSVSSGRSIGASRSGSRDSSRSSSSKAALLAPAAAVTTSSAIASGVPSRSQSKAAQEPIEISESESENGSGSGDSIVAISPQTVSRGQTLANLHPPRIARSAVTNRSGTNERRTNQSTPVLVHEDSLSSSDEYGPRYTTQEKGKGRAVPSSIPIEISSDEEDELLGLRSVKAKSAETEKEDDGTGLDESSTLGTGYHCPICFNAPNPAVLTPCGHILCAGCLHSSLLAAIRRNPNPYPNPFASLPHRGRGRGRGHTRGATLTGRGHGFSRAKEEQPTHWTADTLRQTYVDQKTADMEQRLLQQKWPEEERDAAIAGMIEEMEDVQVKEVLNGLWSVDGEWIVEGECPVCRKALAGGYGPPNSGIGGVIPLQARLSTALQR</sequence>
<feature type="compositionally biased region" description="Pro residues" evidence="5">
    <location>
        <begin position="1"/>
        <end position="10"/>
    </location>
</feature>
<dbReference type="InterPro" id="IPR049627">
    <property type="entry name" value="SLX8"/>
</dbReference>
<keyword evidence="3" id="KW-0862">Zinc</keyword>
<feature type="region of interest" description="Disordered" evidence="5">
    <location>
        <begin position="278"/>
        <end position="314"/>
    </location>
</feature>
<feature type="domain" description="RING-type" evidence="6">
    <location>
        <begin position="235"/>
        <end position="259"/>
    </location>
</feature>
<feature type="region of interest" description="Disordered" evidence="5">
    <location>
        <begin position="1"/>
        <end position="197"/>
    </location>
</feature>
<dbReference type="GO" id="GO:0140082">
    <property type="term" value="F:SUMO-ubiquitin ligase activity"/>
    <property type="evidence" value="ECO:0007669"/>
    <property type="project" value="TreeGrafter"/>
</dbReference>
<evidence type="ECO:0000256" key="3">
    <source>
        <dbReference type="ARBA" id="ARBA00022833"/>
    </source>
</evidence>
<dbReference type="Gene3D" id="3.30.40.10">
    <property type="entry name" value="Zinc/RING finger domain, C3HC4 (zinc finger)"/>
    <property type="match status" value="1"/>
</dbReference>
<dbReference type="PROSITE" id="PS50089">
    <property type="entry name" value="ZF_RING_2"/>
    <property type="match status" value="1"/>
</dbReference>
<keyword evidence="1" id="KW-0479">Metal-binding</keyword>
<feature type="compositionally biased region" description="Low complexity" evidence="5">
    <location>
        <begin position="104"/>
        <end position="113"/>
    </location>
</feature>
<reference evidence="7 8" key="1">
    <citation type="submission" date="2017-06" db="EMBL/GenBank/DDBJ databases">
        <title>Global population genomics of the pathogenic fungus Cryptococcus neoformans var. grubii.</title>
        <authorList>
            <person name="Cuomo C."/>
            <person name="Litvintseva A."/>
            <person name="Chen Y."/>
            <person name="Young S."/>
            <person name="Zeng Q."/>
            <person name="Chapman S."/>
            <person name="Gujja S."/>
            <person name="Saif S."/>
            <person name="Birren B."/>
        </authorList>
    </citation>
    <scope>NUCLEOTIDE SEQUENCE [LARGE SCALE GENOMIC DNA]</scope>
    <source>
        <strain evidence="7 8">Tu259-1</strain>
    </source>
</reference>
<dbReference type="GO" id="GO:0033768">
    <property type="term" value="C:SUMO-targeted ubiquitin ligase complex"/>
    <property type="evidence" value="ECO:0007669"/>
    <property type="project" value="TreeGrafter"/>
</dbReference>
<dbReference type="GO" id="GO:0006511">
    <property type="term" value="P:ubiquitin-dependent protein catabolic process"/>
    <property type="evidence" value="ECO:0007669"/>
    <property type="project" value="TreeGrafter"/>
</dbReference>
<evidence type="ECO:0000256" key="1">
    <source>
        <dbReference type="ARBA" id="ARBA00022723"/>
    </source>
</evidence>
<evidence type="ECO:0000256" key="4">
    <source>
        <dbReference type="PROSITE-ProRule" id="PRU00175"/>
    </source>
</evidence>
<dbReference type="PROSITE" id="PS00518">
    <property type="entry name" value="ZF_RING_1"/>
    <property type="match status" value="1"/>
</dbReference>